<evidence type="ECO:0000313" key="1">
    <source>
        <dbReference type="EMBL" id="KKB10445.1"/>
    </source>
</evidence>
<comment type="caution">
    <text evidence="1">The sequence shown here is derived from an EMBL/GenBank/DDBJ whole genome shotgun (WGS) entry which is preliminary data.</text>
</comment>
<reference evidence="1 2" key="1">
    <citation type="submission" date="2015-03" db="EMBL/GenBank/DDBJ databases">
        <authorList>
            <person name="Hassan Y.I."/>
            <person name="Lepp D."/>
            <person name="Li X.-Z."/>
            <person name="Zhou T."/>
        </authorList>
    </citation>
    <scope>NUCLEOTIDE SEQUENCE [LARGE SCALE GENOMIC DNA]</scope>
    <source>
        <strain evidence="1 2">BD-c194</strain>
    </source>
</reference>
<name>A0A0F5FPD2_9HYPH</name>
<keyword evidence="2" id="KW-1185">Reference proteome</keyword>
<evidence type="ECO:0000313" key="2">
    <source>
        <dbReference type="Proteomes" id="UP000033632"/>
    </source>
</evidence>
<dbReference type="RefSeq" id="WP_046110053.1">
    <property type="nucleotide sequence ID" value="NZ_JZEX01000151.1"/>
</dbReference>
<sequence length="65" mass="7143">MTGKVVPFHRRGSVYLATRTERRFEGYPRFAKAFGPIGGVDTAGVDALAESTPQTERSDDVHPVH</sequence>
<gene>
    <name evidence="1" type="ORF">VE25_18020</name>
</gene>
<dbReference type="AlphaFoldDB" id="A0A0F5FPD2"/>
<dbReference type="STRING" id="443610.VE25_18020"/>
<proteinExistence type="predicted"/>
<protein>
    <submittedName>
        <fullName evidence="1">Uncharacterized protein</fullName>
    </submittedName>
</protein>
<dbReference type="Proteomes" id="UP000033632">
    <property type="component" value="Unassembled WGS sequence"/>
</dbReference>
<organism evidence="1 2">
    <name type="scientific">Devosia geojensis</name>
    <dbReference type="NCBI Taxonomy" id="443610"/>
    <lineage>
        <taxon>Bacteria</taxon>
        <taxon>Pseudomonadati</taxon>
        <taxon>Pseudomonadota</taxon>
        <taxon>Alphaproteobacteria</taxon>
        <taxon>Hyphomicrobiales</taxon>
        <taxon>Devosiaceae</taxon>
        <taxon>Devosia</taxon>
    </lineage>
</organism>
<dbReference type="PATRIC" id="fig|443610.3.peg.1907"/>
<accession>A0A0F5FPD2</accession>
<dbReference type="EMBL" id="JZEX01000151">
    <property type="protein sequence ID" value="KKB10445.1"/>
    <property type="molecule type" value="Genomic_DNA"/>
</dbReference>